<organism evidence="2 3">
    <name type="scientific">Asaia bogorensis</name>
    <dbReference type="NCBI Taxonomy" id="91915"/>
    <lineage>
        <taxon>Bacteria</taxon>
        <taxon>Pseudomonadati</taxon>
        <taxon>Pseudomonadota</taxon>
        <taxon>Alphaproteobacteria</taxon>
        <taxon>Acetobacterales</taxon>
        <taxon>Acetobacteraceae</taxon>
        <taxon>Asaia</taxon>
    </lineage>
</organism>
<dbReference type="GO" id="GO:0006935">
    <property type="term" value="P:chemotaxis"/>
    <property type="evidence" value="ECO:0007669"/>
    <property type="project" value="InterPro"/>
</dbReference>
<proteinExistence type="predicted"/>
<evidence type="ECO:0000313" key="2">
    <source>
        <dbReference type="EMBL" id="CDG40526.1"/>
    </source>
</evidence>
<dbReference type="InterPro" id="IPR002545">
    <property type="entry name" value="CheW-lke_dom"/>
</dbReference>
<evidence type="ECO:0000259" key="1">
    <source>
        <dbReference type="PROSITE" id="PS50851"/>
    </source>
</evidence>
<dbReference type="GO" id="GO:0007165">
    <property type="term" value="P:signal transduction"/>
    <property type="evidence" value="ECO:0007669"/>
    <property type="project" value="InterPro"/>
</dbReference>
<dbReference type="Gene3D" id="2.30.30.40">
    <property type="entry name" value="SH3 Domains"/>
    <property type="match status" value="1"/>
</dbReference>
<dbReference type="RefSeq" id="WP_023980062.1">
    <property type="nucleotide sequence ID" value="NZ_CBLX010000019.1"/>
</dbReference>
<dbReference type="SUPFAM" id="SSF50341">
    <property type="entry name" value="CheW-like"/>
    <property type="match status" value="1"/>
</dbReference>
<dbReference type="GeneID" id="78227332"/>
<feature type="domain" description="CheW-like" evidence="1">
    <location>
        <begin position="15"/>
        <end position="151"/>
    </location>
</feature>
<dbReference type="Proteomes" id="UP000027583">
    <property type="component" value="Unassembled WGS sequence"/>
</dbReference>
<dbReference type="EMBL" id="CBLX010000019">
    <property type="protein sequence ID" value="CDG40526.1"/>
    <property type="molecule type" value="Genomic_DNA"/>
</dbReference>
<dbReference type="GO" id="GO:0005829">
    <property type="term" value="C:cytosol"/>
    <property type="evidence" value="ECO:0007669"/>
    <property type="project" value="TreeGrafter"/>
</dbReference>
<dbReference type="PANTHER" id="PTHR22617:SF23">
    <property type="entry name" value="CHEMOTAXIS PROTEIN CHEW"/>
    <property type="match status" value="1"/>
</dbReference>
<dbReference type="Gene3D" id="2.40.50.180">
    <property type="entry name" value="CheA-289, Domain 4"/>
    <property type="match status" value="1"/>
</dbReference>
<accession>A0A060QL74</accession>
<dbReference type="eggNOG" id="COG0835">
    <property type="taxonomic scope" value="Bacteria"/>
</dbReference>
<comment type="caution">
    <text evidence="2">The sequence shown here is derived from an EMBL/GenBank/DDBJ whole genome shotgun (WGS) entry which is preliminary data.</text>
</comment>
<name>A0A060QL74_9PROT</name>
<dbReference type="PROSITE" id="PS50851">
    <property type="entry name" value="CHEW"/>
    <property type="match status" value="1"/>
</dbReference>
<dbReference type="Pfam" id="PF01584">
    <property type="entry name" value="CheW"/>
    <property type="match status" value="1"/>
</dbReference>
<evidence type="ECO:0000313" key="3">
    <source>
        <dbReference type="Proteomes" id="UP000027583"/>
    </source>
</evidence>
<dbReference type="SMART" id="SM00260">
    <property type="entry name" value="CheW"/>
    <property type="match status" value="1"/>
</dbReference>
<dbReference type="InterPro" id="IPR039315">
    <property type="entry name" value="CheW"/>
</dbReference>
<reference evidence="2 3" key="1">
    <citation type="journal article" date="2014" name="Genome Biol. Evol.">
        <title>Acetic acid bacteria genomes reveal functional traits for adaptation to life in insect guts.</title>
        <authorList>
            <person name="Chouaia B."/>
            <person name="Gaiarsa S."/>
            <person name="Crotti E."/>
            <person name="Comandatore F."/>
            <person name="Degli Esposti M."/>
            <person name="Ricci I."/>
            <person name="Alma A."/>
            <person name="Favia G."/>
            <person name="Bandi C."/>
            <person name="Daffonchio D."/>
        </authorList>
    </citation>
    <scope>NUCLEOTIDE SEQUENCE [LARGE SCALE GENOMIC DNA]</scope>
    <source>
        <strain evidence="2 3">SF2.1</strain>
    </source>
</reference>
<dbReference type="PANTHER" id="PTHR22617">
    <property type="entry name" value="CHEMOTAXIS SENSOR HISTIDINE KINASE-RELATED"/>
    <property type="match status" value="1"/>
</dbReference>
<sequence length="156" mass="16822">MTEQLTTIEGPGVSSIKMIVFAVGAQEYCIPILSVREIRGFEKTTTLPFAPAYVCGAINLRGIILTVIDLAAYLNIAPELENARRVVVIVESRGGVVYGLLVDRVIDLADIKSTDIQPTSDEGGCLHGLVLVDNRMIGILKLDTVVKQLVGESPKE</sequence>
<protein>
    <submittedName>
        <fullName evidence="2">Positive regulator of CheA protein activity (CheW)</fullName>
    </submittedName>
</protein>
<gene>
    <name evidence="2" type="ORF">ASAP_2481</name>
</gene>
<dbReference type="InterPro" id="IPR036061">
    <property type="entry name" value="CheW-like_dom_sf"/>
</dbReference>
<dbReference type="AlphaFoldDB" id="A0A060QL74"/>
<reference evidence="2 3" key="2">
    <citation type="journal article" date="2014" name="PLoS ONE">
        <title>Evolution of mitochondria reconstructed from the energy metabolism of living bacteria.</title>
        <authorList>
            <person name="Degli Esposti M."/>
            <person name="Chouaia B."/>
            <person name="Comandatore F."/>
            <person name="Crotti E."/>
            <person name="Sassera D."/>
            <person name="Lievens P.M."/>
            <person name="Daffonchio D."/>
            <person name="Bandi C."/>
        </authorList>
    </citation>
    <scope>NUCLEOTIDE SEQUENCE [LARGE SCALE GENOMIC DNA]</scope>
    <source>
        <strain evidence="2 3">SF2.1</strain>
    </source>
</reference>